<evidence type="ECO:0008006" key="5">
    <source>
        <dbReference type="Google" id="ProtNLM"/>
    </source>
</evidence>
<dbReference type="AlphaFoldDB" id="A0AA41SDD9"/>
<dbReference type="SUPFAM" id="SSF81901">
    <property type="entry name" value="HCP-like"/>
    <property type="match status" value="1"/>
</dbReference>
<dbReference type="GO" id="GO:0007005">
    <property type="term" value="P:mitochondrion organization"/>
    <property type="evidence" value="ECO:0007669"/>
    <property type="project" value="TreeGrafter"/>
</dbReference>
<dbReference type="PANTHER" id="PTHR47934:SF19">
    <property type="entry name" value="PENTATRICOPEPTIDE REPEAT-CONTAINING PROTEIN MITOCHONDRIAL"/>
    <property type="match status" value="1"/>
</dbReference>
<feature type="repeat" description="PPR" evidence="2">
    <location>
        <begin position="266"/>
        <end position="300"/>
    </location>
</feature>
<sequence>MKTLKISPIRHVRLFSTSNTTTTTSTTNPSSISNRVARSELEREFDPDKALSIYSSVSDHSNRTRDLTIKRLAKSHRFSEIETLIESQKESPKITEEAFLSTLIRSYGRAGMFDHALRTFDQMEELGTPRSVFSFNSLLLACKVDQVPKVFNEISEKYKISPDKISYGILVKSYCESGSPESALTVLKEMEEKNVEITAITYTVLFDALYKKGNIEEGDKIWKEMAEKGLLDVTAFNVKIMRAHLGSPKDVLLLIDEMKLLGLNPDAITYNNLLICYCNNDLIEEAKKVYESFEENKCVPNVATFTNIIYHLCKNGDFDKGFEVFEDSLKRDKLPKFTSMKYLVQGLFEKSKLEEVKKVISIAKKKSPPIFVNGWKKIERDLGLNVEKEPAPEETSSVPA</sequence>
<protein>
    <recommendedName>
        <fullName evidence="5">Pentatricopeptide repeat-containing protein</fullName>
    </recommendedName>
</protein>
<dbReference type="PROSITE" id="PS51375">
    <property type="entry name" value="PPR"/>
    <property type="match status" value="5"/>
</dbReference>
<feature type="repeat" description="PPR" evidence="2">
    <location>
        <begin position="198"/>
        <end position="232"/>
    </location>
</feature>
<dbReference type="EMBL" id="JAJJMA010150308">
    <property type="protein sequence ID" value="MCL7034816.1"/>
    <property type="molecule type" value="Genomic_DNA"/>
</dbReference>
<keyword evidence="4" id="KW-1185">Reference proteome</keyword>
<evidence type="ECO:0000256" key="2">
    <source>
        <dbReference type="PROSITE-ProRule" id="PRU00708"/>
    </source>
</evidence>
<name>A0AA41SDD9_PAPNU</name>
<evidence type="ECO:0000313" key="4">
    <source>
        <dbReference type="Proteomes" id="UP001177140"/>
    </source>
</evidence>
<feature type="repeat" description="PPR" evidence="2">
    <location>
        <begin position="96"/>
        <end position="130"/>
    </location>
</feature>
<proteinExistence type="predicted"/>
<keyword evidence="1" id="KW-0677">Repeat</keyword>
<gene>
    <name evidence="3" type="ORF">MKW94_001428</name>
</gene>
<dbReference type="InterPro" id="IPR051114">
    <property type="entry name" value="Mito_RNA_Proc_CCM1"/>
</dbReference>
<dbReference type="InterPro" id="IPR002885">
    <property type="entry name" value="PPR_rpt"/>
</dbReference>
<dbReference type="Proteomes" id="UP001177140">
    <property type="component" value="Unassembled WGS sequence"/>
</dbReference>
<reference evidence="3" key="1">
    <citation type="submission" date="2022-03" db="EMBL/GenBank/DDBJ databases">
        <title>A functionally conserved STORR gene fusion in Papaver species that diverged 16.8 million years ago.</title>
        <authorList>
            <person name="Catania T."/>
        </authorList>
    </citation>
    <scope>NUCLEOTIDE SEQUENCE</scope>
    <source>
        <strain evidence="3">S-191538</strain>
    </source>
</reference>
<accession>A0AA41SDD9</accession>
<comment type="caution">
    <text evidence="3">The sequence shown here is derived from an EMBL/GenBank/DDBJ whole genome shotgun (WGS) entry which is preliminary data.</text>
</comment>
<dbReference type="NCBIfam" id="TIGR00756">
    <property type="entry name" value="PPR"/>
    <property type="match status" value="5"/>
</dbReference>
<dbReference type="GO" id="GO:0003729">
    <property type="term" value="F:mRNA binding"/>
    <property type="evidence" value="ECO:0007669"/>
    <property type="project" value="TreeGrafter"/>
</dbReference>
<dbReference type="PANTHER" id="PTHR47934">
    <property type="entry name" value="PENTATRICOPEPTIDE REPEAT-CONTAINING PROTEIN PET309, MITOCHONDRIAL"/>
    <property type="match status" value="1"/>
</dbReference>
<evidence type="ECO:0000256" key="1">
    <source>
        <dbReference type="ARBA" id="ARBA00022737"/>
    </source>
</evidence>
<evidence type="ECO:0000313" key="3">
    <source>
        <dbReference type="EMBL" id="MCL7034816.1"/>
    </source>
</evidence>
<feature type="repeat" description="PPR" evidence="2">
    <location>
        <begin position="301"/>
        <end position="335"/>
    </location>
</feature>
<dbReference type="GO" id="GO:0006396">
    <property type="term" value="P:RNA processing"/>
    <property type="evidence" value="ECO:0007669"/>
    <property type="project" value="TreeGrafter"/>
</dbReference>
<dbReference type="Gene3D" id="1.25.40.10">
    <property type="entry name" value="Tetratricopeptide repeat domain"/>
    <property type="match status" value="3"/>
</dbReference>
<feature type="repeat" description="PPR" evidence="2">
    <location>
        <begin position="163"/>
        <end position="197"/>
    </location>
</feature>
<organism evidence="3 4">
    <name type="scientific">Papaver nudicaule</name>
    <name type="common">Iceland poppy</name>
    <dbReference type="NCBI Taxonomy" id="74823"/>
    <lineage>
        <taxon>Eukaryota</taxon>
        <taxon>Viridiplantae</taxon>
        <taxon>Streptophyta</taxon>
        <taxon>Embryophyta</taxon>
        <taxon>Tracheophyta</taxon>
        <taxon>Spermatophyta</taxon>
        <taxon>Magnoliopsida</taxon>
        <taxon>Ranunculales</taxon>
        <taxon>Papaveraceae</taxon>
        <taxon>Papaveroideae</taxon>
        <taxon>Papaver</taxon>
    </lineage>
</organism>
<dbReference type="GO" id="GO:0005739">
    <property type="term" value="C:mitochondrion"/>
    <property type="evidence" value="ECO:0007669"/>
    <property type="project" value="TreeGrafter"/>
</dbReference>
<dbReference type="InterPro" id="IPR011990">
    <property type="entry name" value="TPR-like_helical_dom_sf"/>
</dbReference>
<dbReference type="Pfam" id="PF13041">
    <property type="entry name" value="PPR_2"/>
    <property type="match status" value="2"/>
</dbReference>
<dbReference type="Pfam" id="PF01535">
    <property type="entry name" value="PPR"/>
    <property type="match status" value="1"/>
</dbReference>